<keyword evidence="2" id="KW-1185">Reference proteome</keyword>
<reference evidence="1 2" key="1">
    <citation type="submission" date="2015-10" db="EMBL/GenBank/DDBJ databases">
        <title>Draft genome sequence of Streptomyces caeruleatus NRRL B-24802, type strain for the species Streptomyces caeruleatus.</title>
        <authorList>
            <person name="Ruckert C."/>
            <person name="Winkler A."/>
            <person name="Kalinowski J."/>
            <person name="Kampfer P."/>
            <person name="Glaeser S."/>
        </authorList>
    </citation>
    <scope>NUCLEOTIDE SEQUENCE [LARGE SCALE GENOMIC DNA]</scope>
    <source>
        <strain evidence="1 2">NRRL B-24802</strain>
    </source>
</reference>
<dbReference type="EMBL" id="LMWY01000064">
    <property type="protein sequence ID" value="KUN91660.1"/>
    <property type="molecule type" value="Genomic_DNA"/>
</dbReference>
<comment type="caution">
    <text evidence="1">The sequence shown here is derived from an EMBL/GenBank/DDBJ whole genome shotgun (WGS) entry which is preliminary data.</text>
</comment>
<name>A0A101TGM7_9ACTN</name>
<evidence type="ECO:0000313" key="1">
    <source>
        <dbReference type="EMBL" id="KUN91660.1"/>
    </source>
</evidence>
<protein>
    <submittedName>
        <fullName evidence="1">Uncharacterized protein</fullName>
    </submittedName>
</protein>
<dbReference type="AlphaFoldDB" id="A0A101TGM7"/>
<gene>
    <name evidence="1" type="ORF">AQJ67_41955</name>
</gene>
<dbReference type="Proteomes" id="UP000053429">
    <property type="component" value="Unassembled WGS sequence"/>
</dbReference>
<evidence type="ECO:0000313" key="2">
    <source>
        <dbReference type="Proteomes" id="UP000053429"/>
    </source>
</evidence>
<sequence length="77" mass="8869">MPVGATVVFSGMLIIFRRARDGTASQTFPSPGRVKVRYWSERTTIWFTVRETPWRQCLRMSRHRNASLVQVSRLSAA</sequence>
<accession>A0A101TGM7</accession>
<proteinExistence type="predicted"/>
<organism evidence="1 2">
    <name type="scientific">Streptomyces caeruleatus</name>
    <dbReference type="NCBI Taxonomy" id="661399"/>
    <lineage>
        <taxon>Bacteria</taxon>
        <taxon>Bacillati</taxon>
        <taxon>Actinomycetota</taxon>
        <taxon>Actinomycetes</taxon>
        <taxon>Kitasatosporales</taxon>
        <taxon>Streptomycetaceae</taxon>
        <taxon>Streptomyces</taxon>
    </lineage>
</organism>